<feature type="region of interest" description="Disordered" evidence="1">
    <location>
        <begin position="280"/>
        <end position="382"/>
    </location>
</feature>
<name>A0A0D2K1J1_9EURO</name>
<evidence type="ECO:0000256" key="1">
    <source>
        <dbReference type="SAM" id="MobiDB-lite"/>
    </source>
</evidence>
<organism evidence="2 3">
    <name type="scientific">Fonsecaea multimorphosa CBS 102226</name>
    <dbReference type="NCBI Taxonomy" id="1442371"/>
    <lineage>
        <taxon>Eukaryota</taxon>
        <taxon>Fungi</taxon>
        <taxon>Dikarya</taxon>
        <taxon>Ascomycota</taxon>
        <taxon>Pezizomycotina</taxon>
        <taxon>Eurotiomycetes</taxon>
        <taxon>Chaetothyriomycetidae</taxon>
        <taxon>Chaetothyriales</taxon>
        <taxon>Herpotrichiellaceae</taxon>
        <taxon>Fonsecaea</taxon>
    </lineage>
</organism>
<dbReference type="RefSeq" id="XP_016633850.1">
    <property type="nucleotide sequence ID" value="XM_016774870.1"/>
</dbReference>
<feature type="compositionally biased region" description="Acidic residues" evidence="1">
    <location>
        <begin position="329"/>
        <end position="342"/>
    </location>
</feature>
<feature type="region of interest" description="Disordered" evidence="1">
    <location>
        <begin position="1"/>
        <end position="24"/>
    </location>
</feature>
<dbReference type="OrthoDB" id="4146915at2759"/>
<dbReference type="Proteomes" id="UP000053411">
    <property type="component" value="Unassembled WGS sequence"/>
</dbReference>
<evidence type="ECO:0000313" key="2">
    <source>
        <dbReference type="EMBL" id="KIX99727.1"/>
    </source>
</evidence>
<gene>
    <name evidence="2" type="ORF">Z520_04363</name>
</gene>
<evidence type="ECO:0000313" key="3">
    <source>
        <dbReference type="Proteomes" id="UP000053411"/>
    </source>
</evidence>
<dbReference type="AlphaFoldDB" id="A0A0D2K1J1"/>
<dbReference type="VEuPathDB" id="FungiDB:Z520_04363"/>
<proteinExistence type="predicted"/>
<reference evidence="2 3" key="1">
    <citation type="submission" date="2015-01" db="EMBL/GenBank/DDBJ databases">
        <title>The Genome Sequence of Fonsecaea multimorphosa CBS 102226.</title>
        <authorList>
            <consortium name="The Broad Institute Genomics Platform"/>
            <person name="Cuomo C."/>
            <person name="de Hoog S."/>
            <person name="Gorbushina A."/>
            <person name="Stielow B."/>
            <person name="Teixiera M."/>
            <person name="Abouelleil A."/>
            <person name="Chapman S.B."/>
            <person name="Priest M."/>
            <person name="Young S.K."/>
            <person name="Wortman J."/>
            <person name="Nusbaum C."/>
            <person name="Birren B."/>
        </authorList>
    </citation>
    <scope>NUCLEOTIDE SEQUENCE [LARGE SCALE GENOMIC DNA]</scope>
    <source>
        <strain evidence="2 3">CBS 102226</strain>
    </source>
</reference>
<protein>
    <submittedName>
        <fullName evidence="2">Uncharacterized protein</fullName>
    </submittedName>
</protein>
<accession>A0A0D2K1J1</accession>
<dbReference type="GeneID" id="27710109"/>
<sequence>MEYPLREQTLTTENEAPPCPSPSLPPLEKAMLRDDNSWLKTFSDLRYGIFPAKKPEEVMAYQGLAEYGLEVDPEMARRYHLCLEDQKVQYIRQKLEEKQAEILRQRREAEQEAAWQHSRQREILAQQQFAWYSKQNPRYAQSARHEDFFRETAAFAVAGGESDDTESEQAMQLDDSIMSSPTYRYAAQNDAVQDSSFTIPYFARTVDSTAEAEEYLSVEARTRKRRNLYNPSQPPHRMMNWAERDYSGLLQTPPPGFTPTASIGEADLHRDMVHDTQLAKQLEPHRIVQDEPTPPYHPDDEMLLQDSGEQVAQRVKSPTLSDLIGSETPSEEDDASADGDSDFDPRSRSSQPPTHRDVKGFGGRKRRASGRSTGRASRRARR</sequence>
<dbReference type="EMBL" id="KN848068">
    <property type="protein sequence ID" value="KIX99727.1"/>
    <property type="molecule type" value="Genomic_DNA"/>
</dbReference>
<keyword evidence="3" id="KW-1185">Reference proteome</keyword>